<dbReference type="InterPro" id="IPR000182">
    <property type="entry name" value="GNAT_dom"/>
</dbReference>
<dbReference type="GO" id="GO:0008775">
    <property type="term" value="F:acetate CoA-transferase activity"/>
    <property type="evidence" value="ECO:0007669"/>
    <property type="project" value="InterPro"/>
</dbReference>
<comment type="similarity">
    <text evidence="1">Belongs to the acetyl-CoA hydrolase/transferase family.</text>
</comment>
<dbReference type="Gene3D" id="3.30.750.70">
    <property type="entry name" value="4-hydroxybutyrate coenzyme like domains"/>
    <property type="match status" value="1"/>
</dbReference>
<evidence type="ECO:0000256" key="1">
    <source>
        <dbReference type="ARBA" id="ARBA00009632"/>
    </source>
</evidence>
<dbReference type="InterPro" id="IPR016181">
    <property type="entry name" value="Acyl_CoA_acyltransferase"/>
</dbReference>
<name>A0A250IVE0_9BACT</name>
<dbReference type="InterPro" id="IPR003702">
    <property type="entry name" value="ActCoA_hydro_N"/>
</dbReference>
<dbReference type="AlphaFoldDB" id="A0A250IVE0"/>
<keyword evidence="2 4" id="KW-0808">Transferase</keyword>
<dbReference type="InterPro" id="IPR038460">
    <property type="entry name" value="AcetylCoA_hyd_C_sf"/>
</dbReference>
<feature type="domain" description="N-acetyltransferase" evidence="3">
    <location>
        <begin position="461"/>
        <end position="614"/>
    </location>
</feature>
<dbReference type="Pfam" id="PF02550">
    <property type="entry name" value="AcetylCoA_hydro"/>
    <property type="match status" value="1"/>
</dbReference>
<evidence type="ECO:0000256" key="2">
    <source>
        <dbReference type="ARBA" id="ARBA00022679"/>
    </source>
</evidence>
<sequence>MDPRDWQVRYADKVSTAEEAIRLIPPGRRILIGSGAAEPMTLVQAMVEKGEHLFDNEVVHLLTLGPAPYVEPEHRYRFRHIAFFIGANTRQAVQEGRADFMPVFLSEIPELIRSHRVRVDVALLQVSPPDGHGYVSLGVSVDVVRSAVEAAPLLIAEVNPRMPRTHGDSFVHVSRLHRLVPVDQPLLERPLEPQDEVSREIGGHIARLIPDGATLQLGIGGIPDAVLAQLTHHADLGLHTEMLSDGVMHLVDAGVITGRAKTLLPGKLVTSFIMGTQRLYEWAHDNPAIEMRPSDFTNEPGVIAQNERMVAINGALAVDLTGQVAADTLGGCFFSGIGGQVDFIRGAARSRGGRPIIALPSTAKGGTMSRIQVALEGGTGVVTSRGDVHYVVTEYGVADLWGKDIRERAKALIHIAHPDFRAELMAAAKARHWVLPDQVVPRARYPWTEERVERILSGQELLIRPARITDERAMQELLYGLSDDSTYRRFMGFKKWHPHEEVQQLVNPDFEQNMALVAWVPGTDELVGVVRYDVVPSTGLGDVAFVVRDDWQGKGVGTALMKRIREAAQARGLPGFQADVLVVNKPMLDVFHESGLTVQARLEDGCYHLELLFPGGEASRHAARPTGAVHT</sequence>
<dbReference type="RefSeq" id="WP_095983867.1">
    <property type="nucleotide sequence ID" value="NZ_CP022098.1"/>
</dbReference>
<dbReference type="InterPro" id="IPR026888">
    <property type="entry name" value="AcetylCoA_hyd_C"/>
</dbReference>
<dbReference type="GO" id="GO:0006083">
    <property type="term" value="P:acetate metabolic process"/>
    <property type="evidence" value="ECO:0007669"/>
    <property type="project" value="InterPro"/>
</dbReference>
<dbReference type="InterPro" id="IPR037171">
    <property type="entry name" value="NagB/RpiA_transferase-like"/>
</dbReference>
<dbReference type="Pfam" id="PF00583">
    <property type="entry name" value="Acetyltransf_1"/>
    <property type="match status" value="1"/>
</dbReference>
<protein>
    <submittedName>
        <fullName evidence="4">GNAT family N-acetyltransferase</fullName>
    </submittedName>
</protein>
<reference evidence="4 5" key="1">
    <citation type="submission" date="2017-06" db="EMBL/GenBank/DDBJ databases">
        <title>Sequencing and comparative analysis of myxobacterial genomes.</title>
        <authorList>
            <person name="Rupp O."/>
            <person name="Goesmann A."/>
            <person name="Sogaard-Andersen L."/>
        </authorList>
    </citation>
    <scope>NUCLEOTIDE SEQUENCE [LARGE SCALE GENOMIC DNA]</scope>
    <source>
        <strain evidence="4 5">DSM 52655</strain>
    </source>
</reference>
<dbReference type="Gene3D" id="3.40.1080.10">
    <property type="entry name" value="Glutaconate Coenzyme A-transferase"/>
    <property type="match status" value="1"/>
</dbReference>
<dbReference type="Pfam" id="PF13336">
    <property type="entry name" value="AcetylCoA_hyd_C"/>
    <property type="match status" value="1"/>
</dbReference>
<proteinExistence type="inferred from homology"/>
<dbReference type="SUPFAM" id="SSF55729">
    <property type="entry name" value="Acyl-CoA N-acyltransferases (Nat)"/>
    <property type="match status" value="1"/>
</dbReference>
<organism evidence="4 5">
    <name type="scientific">Cystobacter fuscus</name>
    <dbReference type="NCBI Taxonomy" id="43"/>
    <lineage>
        <taxon>Bacteria</taxon>
        <taxon>Pseudomonadati</taxon>
        <taxon>Myxococcota</taxon>
        <taxon>Myxococcia</taxon>
        <taxon>Myxococcales</taxon>
        <taxon>Cystobacterineae</taxon>
        <taxon>Archangiaceae</taxon>
        <taxon>Cystobacter</taxon>
    </lineage>
</organism>
<dbReference type="SUPFAM" id="SSF100950">
    <property type="entry name" value="NagB/RpiA/CoA transferase-like"/>
    <property type="match status" value="2"/>
</dbReference>
<gene>
    <name evidence="4" type="ORF">CYFUS_000622</name>
</gene>
<dbReference type="PROSITE" id="PS51186">
    <property type="entry name" value="GNAT"/>
    <property type="match status" value="1"/>
</dbReference>
<dbReference type="CDD" id="cd04301">
    <property type="entry name" value="NAT_SF"/>
    <property type="match status" value="1"/>
</dbReference>
<dbReference type="Gene3D" id="3.40.1080.20">
    <property type="entry name" value="Acetyl-CoA hydrolase/transferase C-terminal domain"/>
    <property type="match status" value="1"/>
</dbReference>
<evidence type="ECO:0000313" key="4">
    <source>
        <dbReference type="EMBL" id="ATB35210.1"/>
    </source>
</evidence>
<dbReference type="PANTHER" id="PTHR21432">
    <property type="entry name" value="ACETYL-COA HYDROLASE-RELATED"/>
    <property type="match status" value="1"/>
</dbReference>
<dbReference type="EMBL" id="CP022098">
    <property type="protein sequence ID" value="ATB35210.1"/>
    <property type="molecule type" value="Genomic_DNA"/>
</dbReference>
<dbReference type="KEGG" id="cfus:CYFUS_000622"/>
<accession>A0A250IVE0</accession>
<dbReference type="InterPro" id="IPR046433">
    <property type="entry name" value="ActCoA_hydro"/>
</dbReference>
<evidence type="ECO:0000313" key="5">
    <source>
        <dbReference type="Proteomes" id="UP000217257"/>
    </source>
</evidence>
<dbReference type="PANTHER" id="PTHR21432:SF20">
    <property type="entry name" value="ACETYL-COA HYDROLASE"/>
    <property type="match status" value="1"/>
</dbReference>
<evidence type="ECO:0000259" key="3">
    <source>
        <dbReference type="PROSITE" id="PS51186"/>
    </source>
</evidence>
<dbReference type="Gene3D" id="3.40.630.30">
    <property type="match status" value="1"/>
</dbReference>
<dbReference type="Proteomes" id="UP000217257">
    <property type="component" value="Chromosome"/>
</dbReference>
<dbReference type="GO" id="GO:0016747">
    <property type="term" value="F:acyltransferase activity, transferring groups other than amino-acyl groups"/>
    <property type="evidence" value="ECO:0007669"/>
    <property type="project" value="InterPro"/>
</dbReference>